<sequence length="272" mass="31807">MENKQSSKYNANYQRDKVSISEEFTQDLQNSIYEIVKKEDYITYDIDSRKISTGGNNFLGELYEINITGKSSVGPKHTSLFLKHIIYNDDFKVYSIPEVYNKEAFVYNTLSKIYDELQDKAGIPSEERFRMVKSYKETNDKAIILDNLNIKGFKTMPRFDVMSIEFAELSIKQLAKFHSLSFVLQSKNPEYFESKIKTVKQSFVYDDYWNELAKKMCDMSSSRMDEATKKKIDKLYLISLDKYPKYMNGLNSSIKCLVHGDYKMNNVLLKES</sequence>
<reference evidence="1" key="1">
    <citation type="submission" date="2022-03" db="EMBL/GenBank/DDBJ databases">
        <authorList>
            <person name="Lindestad O."/>
        </authorList>
    </citation>
    <scope>NUCLEOTIDE SEQUENCE</scope>
</reference>
<dbReference type="Pfam" id="PF02958">
    <property type="entry name" value="EcKL"/>
    <property type="match status" value="1"/>
</dbReference>
<dbReference type="OrthoDB" id="191037at2759"/>
<dbReference type="PANTHER" id="PTHR11012:SF8">
    <property type="entry name" value="JUVENILE HORMONE-INDUCIBLE PROTEIN 26"/>
    <property type="match status" value="1"/>
</dbReference>
<dbReference type="SUPFAM" id="SSF56112">
    <property type="entry name" value="Protein kinase-like (PK-like)"/>
    <property type="match status" value="1"/>
</dbReference>
<dbReference type="InterPro" id="IPR011009">
    <property type="entry name" value="Kinase-like_dom_sf"/>
</dbReference>
<evidence type="ECO:0000313" key="2">
    <source>
        <dbReference type="Proteomes" id="UP000838756"/>
    </source>
</evidence>
<evidence type="ECO:0000313" key="1">
    <source>
        <dbReference type="EMBL" id="CAH2208276.1"/>
    </source>
</evidence>
<dbReference type="AlphaFoldDB" id="A0A8S4QIW5"/>
<dbReference type="PANTHER" id="PTHR11012">
    <property type="entry name" value="PROTEIN KINASE-LIKE DOMAIN-CONTAINING"/>
    <property type="match status" value="1"/>
</dbReference>
<comment type="caution">
    <text evidence="1">The sequence shown here is derived from an EMBL/GenBank/DDBJ whole genome shotgun (WGS) entry which is preliminary data.</text>
</comment>
<accession>A0A8S4QIW5</accession>
<protein>
    <submittedName>
        <fullName evidence="1">Jg17753 protein</fullName>
    </submittedName>
</protein>
<keyword evidence="2" id="KW-1185">Reference proteome</keyword>
<dbReference type="InterPro" id="IPR004119">
    <property type="entry name" value="EcKL"/>
</dbReference>
<dbReference type="Proteomes" id="UP000838756">
    <property type="component" value="Unassembled WGS sequence"/>
</dbReference>
<organism evidence="1 2">
    <name type="scientific">Pararge aegeria aegeria</name>
    <dbReference type="NCBI Taxonomy" id="348720"/>
    <lineage>
        <taxon>Eukaryota</taxon>
        <taxon>Metazoa</taxon>
        <taxon>Ecdysozoa</taxon>
        <taxon>Arthropoda</taxon>
        <taxon>Hexapoda</taxon>
        <taxon>Insecta</taxon>
        <taxon>Pterygota</taxon>
        <taxon>Neoptera</taxon>
        <taxon>Endopterygota</taxon>
        <taxon>Lepidoptera</taxon>
        <taxon>Glossata</taxon>
        <taxon>Ditrysia</taxon>
        <taxon>Papilionoidea</taxon>
        <taxon>Nymphalidae</taxon>
        <taxon>Satyrinae</taxon>
        <taxon>Satyrini</taxon>
        <taxon>Parargina</taxon>
        <taxon>Pararge</taxon>
    </lineage>
</organism>
<dbReference type="EMBL" id="CAKXAJ010002916">
    <property type="protein sequence ID" value="CAH2208276.1"/>
    <property type="molecule type" value="Genomic_DNA"/>
</dbReference>
<gene>
    <name evidence="1" type="primary">jg17753</name>
    <name evidence="1" type="ORF">PAEG_LOCUS892</name>
</gene>
<proteinExistence type="predicted"/>
<name>A0A8S4QIW5_9NEOP</name>
<feature type="non-terminal residue" evidence="1">
    <location>
        <position position="272"/>
    </location>
</feature>